<dbReference type="EMBL" id="JMQA01000052">
    <property type="protein sequence ID" value="KFM93468.1"/>
    <property type="molecule type" value="Genomic_DNA"/>
</dbReference>
<dbReference type="Proteomes" id="UP000029278">
    <property type="component" value="Unassembled WGS sequence"/>
</dbReference>
<name>A0A090Y3Y4_PAEMA</name>
<reference evidence="1 2" key="1">
    <citation type="submission" date="2014-04" db="EMBL/GenBank/DDBJ databases">
        <authorList>
            <person name="Bishop-Lilly K.A."/>
            <person name="Broomall S.M."/>
            <person name="Chain P.S."/>
            <person name="Chertkov O."/>
            <person name="Coyne S.R."/>
            <person name="Daligault H.E."/>
            <person name="Davenport K.W."/>
            <person name="Erkkila T."/>
            <person name="Frey K.G."/>
            <person name="Gibbons H.S."/>
            <person name="Gu W."/>
            <person name="Jaissle J."/>
            <person name="Johnson S.L."/>
            <person name="Koroleva G.I."/>
            <person name="Ladner J.T."/>
            <person name="Lo C.-C."/>
            <person name="Minogue T.D."/>
            <person name="Munk C."/>
            <person name="Palacios G.F."/>
            <person name="Redden C.L."/>
            <person name="Rosenzweig C.N."/>
            <person name="Scholz M.B."/>
            <person name="Teshima H."/>
            <person name="Xu Y."/>
        </authorList>
    </citation>
    <scope>NUCLEOTIDE SEQUENCE [LARGE SCALE GENOMIC DNA]</scope>
    <source>
        <strain evidence="1 2">8244</strain>
    </source>
</reference>
<protein>
    <submittedName>
        <fullName evidence="1">Uncharacterized protein</fullName>
    </submittedName>
</protein>
<evidence type="ECO:0000313" key="2">
    <source>
        <dbReference type="Proteomes" id="UP000029278"/>
    </source>
</evidence>
<accession>A0A090Y3Y4</accession>
<sequence>MEHGSFMQYEFEFPNEYTHELVMNIGDIMQIPVDLTKDNKMKHIQDYESDTEIIRLIKDPKDPHSFILIKFNKKDWYYAIVIRCQESIHQRVKQVLIDLNEQIVEEYGDSPYEKIENVISNKNTLLSKFLERYPLPI</sequence>
<dbReference type="HOGENOM" id="CLU_1851152_0_0_9"/>
<dbReference type="GeneID" id="77010242"/>
<dbReference type="AlphaFoldDB" id="A0A090Y3Y4"/>
<dbReference type="RefSeq" id="WP_036627118.1">
    <property type="nucleotide sequence ID" value="NZ_JAKOBR010000141.1"/>
</dbReference>
<gene>
    <name evidence="1" type="ORF">DJ90_4890</name>
</gene>
<dbReference type="STRING" id="44252.DJ90_4890"/>
<comment type="caution">
    <text evidence="1">The sequence shown here is derived from an EMBL/GenBank/DDBJ whole genome shotgun (WGS) entry which is preliminary data.</text>
</comment>
<organism evidence="1 2">
    <name type="scientific">Paenibacillus macerans</name>
    <name type="common">Bacillus macerans</name>
    <dbReference type="NCBI Taxonomy" id="44252"/>
    <lineage>
        <taxon>Bacteria</taxon>
        <taxon>Bacillati</taxon>
        <taxon>Bacillota</taxon>
        <taxon>Bacilli</taxon>
        <taxon>Bacillales</taxon>
        <taxon>Paenibacillaceae</taxon>
        <taxon>Paenibacillus</taxon>
    </lineage>
</organism>
<proteinExistence type="predicted"/>
<dbReference type="OrthoDB" id="2678228at2"/>
<evidence type="ECO:0000313" key="1">
    <source>
        <dbReference type="EMBL" id="KFM93468.1"/>
    </source>
</evidence>
<keyword evidence="2" id="KW-1185">Reference proteome</keyword>